<organism evidence="1 2">
    <name type="scientific">Lentinula lateritia</name>
    <dbReference type="NCBI Taxonomy" id="40482"/>
    <lineage>
        <taxon>Eukaryota</taxon>
        <taxon>Fungi</taxon>
        <taxon>Dikarya</taxon>
        <taxon>Basidiomycota</taxon>
        <taxon>Agaricomycotina</taxon>
        <taxon>Agaricomycetes</taxon>
        <taxon>Agaricomycetidae</taxon>
        <taxon>Agaricales</taxon>
        <taxon>Marasmiineae</taxon>
        <taxon>Omphalotaceae</taxon>
        <taxon>Lentinula</taxon>
    </lineage>
</organism>
<protein>
    <submittedName>
        <fullName evidence="1">Uncharacterized protein</fullName>
    </submittedName>
</protein>
<dbReference type="EMBL" id="JANVFT010000008">
    <property type="protein sequence ID" value="KAJ4499907.1"/>
    <property type="molecule type" value="Genomic_DNA"/>
</dbReference>
<name>A0ABQ8VU45_9AGAR</name>
<evidence type="ECO:0000313" key="1">
    <source>
        <dbReference type="EMBL" id="KAJ4499907.1"/>
    </source>
</evidence>
<comment type="caution">
    <text evidence="1">The sequence shown here is derived from an EMBL/GenBank/DDBJ whole genome shotgun (WGS) entry which is preliminary data.</text>
</comment>
<dbReference type="Gene3D" id="2.60.120.260">
    <property type="entry name" value="Galactose-binding domain-like"/>
    <property type="match status" value="1"/>
</dbReference>
<accession>A0ABQ8VU45</accession>
<evidence type="ECO:0000313" key="2">
    <source>
        <dbReference type="Proteomes" id="UP001150217"/>
    </source>
</evidence>
<gene>
    <name evidence="1" type="ORF">C8R41DRAFT_812550</name>
</gene>
<dbReference type="Proteomes" id="UP001150217">
    <property type="component" value="Unassembled WGS sequence"/>
</dbReference>
<keyword evidence="2" id="KW-1185">Reference proteome</keyword>
<sequence>MTRNGKKLTTIMGQENKHPQATSSINISSFSTMFSSGFLFGALSFFGLLSSSISAVNAQAVGSTIPPLSLDNALWIWTGEPPNIPGMRAFRKILPEGKSRAICVTFGIAADDAYTVWVNGVEIGDNIRKGGDPAGSAFRELDIYSVSLSHTKNVIAVNATNVVSVDGVILTGVVQYEDGSQTAFVTDASWLTAGNIPPPEKFQVIDYDDSRWAHAIVIGPVGTQPWGALHFAPFTGKVCGQSDQLVSPAGPLVIPPLPLVCPILPPLPDGTRSPYWDLRSQVDCEIRRLEEALFLCQREKQKLINQILILIKQIGGTDICQLIQCSTSHVQLESEVPTI</sequence>
<reference evidence="1" key="1">
    <citation type="submission" date="2022-08" db="EMBL/GenBank/DDBJ databases">
        <title>A Global Phylogenomic Analysis of the Shiitake Genus Lentinula.</title>
        <authorList>
            <consortium name="DOE Joint Genome Institute"/>
            <person name="Sierra-Patev S."/>
            <person name="Min B."/>
            <person name="Naranjo-Ortiz M."/>
            <person name="Looney B."/>
            <person name="Konkel Z."/>
            <person name="Slot J.C."/>
            <person name="Sakamoto Y."/>
            <person name="Steenwyk J.L."/>
            <person name="Rokas A."/>
            <person name="Carro J."/>
            <person name="Camarero S."/>
            <person name="Ferreira P."/>
            <person name="Molpeceres G."/>
            <person name="Ruiz-Duenas F.J."/>
            <person name="Serrano A."/>
            <person name="Henrissat B."/>
            <person name="Drula E."/>
            <person name="Hughes K.W."/>
            <person name="Mata J.L."/>
            <person name="Ishikawa N.K."/>
            <person name="Vargas-Isla R."/>
            <person name="Ushijima S."/>
            <person name="Smith C.A."/>
            <person name="Ahrendt S."/>
            <person name="Andreopoulos W."/>
            <person name="He G."/>
            <person name="Labutti K."/>
            <person name="Lipzen A."/>
            <person name="Ng V."/>
            <person name="Riley R."/>
            <person name="Sandor L."/>
            <person name="Barry K."/>
            <person name="Martinez A.T."/>
            <person name="Xiao Y."/>
            <person name="Gibbons J.G."/>
            <person name="Terashima K."/>
            <person name="Grigoriev I.V."/>
            <person name="Hibbett D.S."/>
        </authorList>
    </citation>
    <scope>NUCLEOTIDE SEQUENCE</scope>
    <source>
        <strain evidence="1">RHP3577 ss4</strain>
    </source>
</reference>
<proteinExistence type="predicted"/>